<gene>
    <name evidence="4" type="ORF">EVOR1521_LOCUS4035</name>
</gene>
<dbReference type="Pfam" id="PF00013">
    <property type="entry name" value="KH_1"/>
    <property type="match status" value="1"/>
</dbReference>
<accession>A0AA36HSF8</accession>
<dbReference type="PROSITE" id="PS50084">
    <property type="entry name" value="KH_TYPE_1"/>
    <property type="match status" value="1"/>
</dbReference>
<evidence type="ECO:0000259" key="3">
    <source>
        <dbReference type="Pfam" id="PF00013"/>
    </source>
</evidence>
<feature type="compositionally biased region" description="Polar residues" evidence="2">
    <location>
        <begin position="197"/>
        <end position="210"/>
    </location>
</feature>
<reference evidence="4" key="1">
    <citation type="submission" date="2023-08" db="EMBL/GenBank/DDBJ databases">
        <authorList>
            <person name="Chen Y."/>
            <person name="Shah S."/>
            <person name="Dougan E. K."/>
            <person name="Thang M."/>
            <person name="Chan C."/>
        </authorList>
    </citation>
    <scope>NUCLEOTIDE SEQUENCE</scope>
</reference>
<dbReference type="Proteomes" id="UP001178507">
    <property type="component" value="Unassembled WGS sequence"/>
</dbReference>
<dbReference type="Gene3D" id="3.30.1370.10">
    <property type="entry name" value="K Homology domain, type 1"/>
    <property type="match status" value="1"/>
</dbReference>
<dbReference type="InterPro" id="IPR036612">
    <property type="entry name" value="KH_dom_type_1_sf"/>
</dbReference>
<organism evidence="4 5">
    <name type="scientific">Effrenium voratum</name>
    <dbReference type="NCBI Taxonomy" id="2562239"/>
    <lineage>
        <taxon>Eukaryota</taxon>
        <taxon>Sar</taxon>
        <taxon>Alveolata</taxon>
        <taxon>Dinophyceae</taxon>
        <taxon>Suessiales</taxon>
        <taxon>Symbiodiniaceae</taxon>
        <taxon>Effrenium</taxon>
    </lineage>
</organism>
<dbReference type="EMBL" id="CAUJNA010000255">
    <property type="protein sequence ID" value="CAJ1374494.1"/>
    <property type="molecule type" value="Genomic_DNA"/>
</dbReference>
<feature type="compositionally biased region" description="Polar residues" evidence="2">
    <location>
        <begin position="247"/>
        <end position="258"/>
    </location>
</feature>
<proteinExistence type="predicted"/>
<sequence>MVGCMRSSGDAAAPQRVRIQSFEEILAAVRSGAMPSVMPARAGSALPRVAGGFTLPARSLYDSGYRGQNFGPSGEDCPPAHPEMLERAKEEARRTEEQGRLAAKRGPINGPPGLPSGVVVVEQKYVDFLLGPGGQSLAAINHAAGVNVILDQSHKFSGYSLANIYGSEDKVKNAKLAIDFKLSQWLPLKERRLSGGAVSSQPQPQTSSRESGLWFRSGSYQQPPREAQPAAIMDTGTGGTPKEFAASKSSAQATGGLL</sequence>
<keyword evidence="1" id="KW-0694">RNA-binding</keyword>
<evidence type="ECO:0000256" key="1">
    <source>
        <dbReference type="PROSITE-ProRule" id="PRU00117"/>
    </source>
</evidence>
<feature type="domain" description="K Homology" evidence="3">
    <location>
        <begin position="119"/>
        <end position="178"/>
    </location>
</feature>
<evidence type="ECO:0000256" key="2">
    <source>
        <dbReference type="SAM" id="MobiDB-lite"/>
    </source>
</evidence>
<dbReference type="CDD" id="cd00105">
    <property type="entry name" value="KH-I"/>
    <property type="match status" value="1"/>
</dbReference>
<evidence type="ECO:0000313" key="4">
    <source>
        <dbReference type="EMBL" id="CAJ1374494.1"/>
    </source>
</evidence>
<dbReference type="AlphaFoldDB" id="A0AA36HSF8"/>
<feature type="region of interest" description="Disordered" evidence="2">
    <location>
        <begin position="195"/>
        <end position="258"/>
    </location>
</feature>
<dbReference type="SUPFAM" id="SSF54791">
    <property type="entry name" value="Eukaryotic type KH-domain (KH-domain type I)"/>
    <property type="match status" value="1"/>
</dbReference>
<protein>
    <recommendedName>
        <fullName evidence="3">K Homology domain-containing protein</fullName>
    </recommendedName>
</protein>
<keyword evidence="5" id="KW-1185">Reference proteome</keyword>
<comment type="caution">
    <text evidence="4">The sequence shown here is derived from an EMBL/GenBank/DDBJ whole genome shotgun (WGS) entry which is preliminary data.</text>
</comment>
<dbReference type="GO" id="GO:0003723">
    <property type="term" value="F:RNA binding"/>
    <property type="evidence" value="ECO:0007669"/>
    <property type="project" value="UniProtKB-UniRule"/>
</dbReference>
<name>A0AA36HSF8_9DINO</name>
<evidence type="ECO:0000313" key="5">
    <source>
        <dbReference type="Proteomes" id="UP001178507"/>
    </source>
</evidence>
<dbReference type="InterPro" id="IPR004088">
    <property type="entry name" value="KH_dom_type_1"/>
</dbReference>